<dbReference type="EMBL" id="KN822070">
    <property type="protein sequence ID" value="KIM59740.1"/>
    <property type="molecule type" value="Genomic_DNA"/>
</dbReference>
<reference evidence="1 2" key="1">
    <citation type="submission" date="2014-04" db="EMBL/GenBank/DDBJ databases">
        <authorList>
            <consortium name="DOE Joint Genome Institute"/>
            <person name="Kuo A."/>
            <person name="Kohler A."/>
            <person name="Nagy L.G."/>
            <person name="Floudas D."/>
            <person name="Copeland A."/>
            <person name="Barry K.W."/>
            <person name="Cichocki N."/>
            <person name="Veneault-Fourrey C."/>
            <person name="LaButti K."/>
            <person name="Lindquist E.A."/>
            <person name="Lipzen A."/>
            <person name="Lundell T."/>
            <person name="Morin E."/>
            <person name="Murat C."/>
            <person name="Sun H."/>
            <person name="Tunlid A."/>
            <person name="Henrissat B."/>
            <person name="Grigoriev I.V."/>
            <person name="Hibbett D.S."/>
            <person name="Martin F."/>
            <person name="Nordberg H.P."/>
            <person name="Cantor M.N."/>
            <person name="Hua S.X."/>
        </authorList>
    </citation>
    <scope>NUCLEOTIDE SEQUENCE [LARGE SCALE GENOMIC DNA]</scope>
    <source>
        <strain evidence="1 2">Foug A</strain>
    </source>
</reference>
<evidence type="ECO:0000313" key="1">
    <source>
        <dbReference type="EMBL" id="KIM59740.1"/>
    </source>
</evidence>
<sequence>LHTDETLEIFEKVTKDLGNCIHMFAADTCLSFTTKELSHEVEARQQCQGQKDLGRSSRSQGATSDVAQGRQLKGLNIQTYKLHALTDYPAQIRMYGTTDSYSTQSHHTSKVQFARTSRKAYVLQLASIERWQAHICCICLKRDALNVADPVPNKAEQHHIIGESQNFLEDLTSFMQTNMGDPAIQHFILKLKAHILPRIAAIHQDANSQAMLKPTADNHLDDPNDSILESHPLQLNHVLFKGNKIYCHCLLPINYMTYDLQCGFNSINPHTDHRDVMLLSNLDNNSHPFSYAQCVSK</sequence>
<dbReference type="InParanoid" id="A0A0C3DGB2"/>
<name>A0A0C3DGB2_9AGAM</name>
<evidence type="ECO:0000313" key="2">
    <source>
        <dbReference type="Proteomes" id="UP000053989"/>
    </source>
</evidence>
<reference evidence="2" key="2">
    <citation type="submission" date="2015-01" db="EMBL/GenBank/DDBJ databases">
        <title>Evolutionary Origins and Diversification of the Mycorrhizal Mutualists.</title>
        <authorList>
            <consortium name="DOE Joint Genome Institute"/>
            <consortium name="Mycorrhizal Genomics Consortium"/>
            <person name="Kohler A."/>
            <person name="Kuo A."/>
            <person name="Nagy L.G."/>
            <person name="Floudas D."/>
            <person name="Copeland A."/>
            <person name="Barry K.W."/>
            <person name="Cichocki N."/>
            <person name="Veneault-Fourrey C."/>
            <person name="LaButti K."/>
            <person name="Lindquist E.A."/>
            <person name="Lipzen A."/>
            <person name="Lundell T."/>
            <person name="Morin E."/>
            <person name="Murat C."/>
            <person name="Riley R."/>
            <person name="Ohm R."/>
            <person name="Sun H."/>
            <person name="Tunlid A."/>
            <person name="Henrissat B."/>
            <person name="Grigoriev I.V."/>
            <person name="Hibbett D.S."/>
            <person name="Martin F."/>
        </authorList>
    </citation>
    <scope>NUCLEOTIDE SEQUENCE [LARGE SCALE GENOMIC DNA]</scope>
    <source>
        <strain evidence="2">Foug A</strain>
    </source>
</reference>
<dbReference type="AlphaFoldDB" id="A0A0C3DGB2"/>
<accession>A0A0C3DGB2</accession>
<dbReference type="OrthoDB" id="2688224at2759"/>
<proteinExistence type="predicted"/>
<dbReference type="HOGENOM" id="CLU_002498_9_1_1"/>
<dbReference type="Proteomes" id="UP000053989">
    <property type="component" value="Unassembled WGS sequence"/>
</dbReference>
<feature type="non-terminal residue" evidence="1">
    <location>
        <position position="1"/>
    </location>
</feature>
<dbReference type="STRING" id="1036808.A0A0C3DGB2"/>
<keyword evidence="2" id="KW-1185">Reference proteome</keyword>
<gene>
    <name evidence="1" type="ORF">SCLCIDRAFT_125548</name>
</gene>
<organism evidence="1 2">
    <name type="scientific">Scleroderma citrinum Foug A</name>
    <dbReference type="NCBI Taxonomy" id="1036808"/>
    <lineage>
        <taxon>Eukaryota</taxon>
        <taxon>Fungi</taxon>
        <taxon>Dikarya</taxon>
        <taxon>Basidiomycota</taxon>
        <taxon>Agaricomycotina</taxon>
        <taxon>Agaricomycetes</taxon>
        <taxon>Agaricomycetidae</taxon>
        <taxon>Boletales</taxon>
        <taxon>Sclerodermatineae</taxon>
        <taxon>Sclerodermataceae</taxon>
        <taxon>Scleroderma</taxon>
    </lineage>
</organism>
<protein>
    <submittedName>
        <fullName evidence="1">Uncharacterized protein</fullName>
    </submittedName>
</protein>